<comment type="caution">
    <text evidence="2">The sequence shown here is derived from an EMBL/GenBank/DDBJ whole genome shotgun (WGS) entry which is preliminary data.</text>
</comment>
<feature type="compositionally biased region" description="Polar residues" evidence="1">
    <location>
        <begin position="52"/>
        <end position="65"/>
    </location>
</feature>
<feature type="region of interest" description="Disordered" evidence="1">
    <location>
        <begin position="43"/>
        <end position="65"/>
    </location>
</feature>
<dbReference type="EMBL" id="JAULSR010000001">
    <property type="protein sequence ID" value="KAK0636439.1"/>
    <property type="molecule type" value="Genomic_DNA"/>
</dbReference>
<organism evidence="2 3">
    <name type="scientific">Bombardia bombarda</name>
    <dbReference type="NCBI Taxonomy" id="252184"/>
    <lineage>
        <taxon>Eukaryota</taxon>
        <taxon>Fungi</taxon>
        <taxon>Dikarya</taxon>
        <taxon>Ascomycota</taxon>
        <taxon>Pezizomycotina</taxon>
        <taxon>Sordariomycetes</taxon>
        <taxon>Sordariomycetidae</taxon>
        <taxon>Sordariales</taxon>
        <taxon>Lasiosphaeriaceae</taxon>
        <taxon>Bombardia</taxon>
    </lineage>
</organism>
<dbReference type="PANTHER" id="PTHR35179:SF1">
    <property type="entry name" value="INTEGRAL MEMBRANE PROTEIN"/>
    <property type="match status" value="1"/>
</dbReference>
<evidence type="ECO:0000313" key="2">
    <source>
        <dbReference type="EMBL" id="KAK0636439.1"/>
    </source>
</evidence>
<dbReference type="PANTHER" id="PTHR35179">
    <property type="entry name" value="PROTEIN CBG02620"/>
    <property type="match status" value="1"/>
</dbReference>
<sequence length="452" mass="50373">MLYSILRPRLLSPYRHTKKAKLGSLLSLVGVCDRKFVHGAAAASGDRDTYKTTENASGPVTQHPHNSTFGGLGRYLRSFDSSLLEPAETPVSSSPNSELISSYTWLPTTSPPTIHVPGVTPTWKPMIFPAQLASDDQFIDPPNRSRSDYRFEAAFQATNLMKPGFRFDNVDIVARHRTLLDLFKFSCDRGHSKRLTNLNLYLIKNTLIIAERKSLDDEGAKGSFKFGRDFRRANTQLPIGAEEEFNYRMIQYSLGGLSCAVLSRVDACCRSSDDDMSLEPDFTTVASHGTPLDNHGMSKAPSPPLKSPLVKVIARGSIDPQSSTVEITTTTRQRSKSSNIRQLLKEQLWFSRTPYLFQGIHGGQGFFRKPRTAHLTQNDFRAWEATEDNQAGLRKMVHLLSQLRDTVKATEEKSCVVLVSSRNLRVFVNGGRPGMGIPKILSDNTVAEFWSS</sequence>
<proteinExistence type="predicted"/>
<protein>
    <submittedName>
        <fullName evidence="2">Uncharacterized protein</fullName>
    </submittedName>
</protein>
<dbReference type="AlphaFoldDB" id="A0AA40CGG7"/>
<name>A0AA40CGG7_9PEZI</name>
<evidence type="ECO:0000256" key="1">
    <source>
        <dbReference type="SAM" id="MobiDB-lite"/>
    </source>
</evidence>
<dbReference type="Proteomes" id="UP001174934">
    <property type="component" value="Unassembled WGS sequence"/>
</dbReference>
<gene>
    <name evidence="2" type="ORF">B0T17DRAFT_81944</name>
</gene>
<accession>A0AA40CGG7</accession>
<keyword evidence="3" id="KW-1185">Reference proteome</keyword>
<evidence type="ECO:0000313" key="3">
    <source>
        <dbReference type="Proteomes" id="UP001174934"/>
    </source>
</evidence>
<reference evidence="2" key="1">
    <citation type="submission" date="2023-06" db="EMBL/GenBank/DDBJ databases">
        <title>Genome-scale phylogeny and comparative genomics of the fungal order Sordariales.</title>
        <authorList>
            <consortium name="Lawrence Berkeley National Laboratory"/>
            <person name="Hensen N."/>
            <person name="Bonometti L."/>
            <person name="Westerberg I."/>
            <person name="Brannstrom I.O."/>
            <person name="Guillou S."/>
            <person name="Cros-Aarteil S."/>
            <person name="Calhoun S."/>
            <person name="Haridas S."/>
            <person name="Kuo A."/>
            <person name="Mondo S."/>
            <person name="Pangilinan J."/>
            <person name="Riley R."/>
            <person name="LaButti K."/>
            <person name="Andreopoulos B."/>
            <person name="Lipzen A."/>
            <person name="Chen C."/>
            <person name="Yanf M."/>
            <person name="Daum C."/>
            <person name="Ng V."/>
            <person name="Clum A."/>
            <person name="Steindorff A."/>
            <person name="Ohm R."/>
            <person name="Martin F."/>
            <person name="Silar P."/>
            <person name="Natvig D."/>
            <person name="Lalanne C."/>
            <person name="Gautier V."/>
            <person name="Ament-velasquez S.L."/>
            <person name="Kruys A."/>
            <person name="Hutchinson M.I."/>
            <person name="Powell A.J."/>
            <person name="Barry K."/>
            <person name="Miller A.N."/>
            <person name="Grigoriev I.V."/>
            <person name="Debuchy R."/>
            <person name="Gladieux P."/>
            <person name="Thoren M.H."/>
            <person name="Johannesson H."/>
        </authorList>
    </citation>
    <scope>NUCLEOTIDE SEQUENCE</scope>
    <source>
        <strain evidence="2">SMH3391-2</strain>
    </source>
</reference>